<keyword evidence="1" id="KW-0732">Signal</keyword>
<dbReference type="Proteomes" id="UP000238274">
    <property type="component" value="Unassembled WGS sequence"/>
</dbReference>
<keyword evidence="3" id="KW-1185">Reference proteome</keyword>
<evidence type="ECO:0000313" key="2">
    <source>
        <dbReference type="EMBL" id="POW23529.1"/>
    </source>
</evidence>
<feature type="signal peptide" evidence="1">
    <location>
        <begin position="1"/>
        <end position="16"/>
    </location>
</feature>
<proteinExistence type="predicted"/>
<dbReference type="EMBL" id="PKSM01000001">
    <property type="protein sequence ID" value="POW23529.1"/>
    <property type="molecule type" value="Genomic_DNA"/>
</dbReference>
<protein>
    <submittedName>
        <fullName evidence="2">Uncharacterized protein</fullName>
    </submittedName>
</protein>
<dbReference type="VEuPathDB" id="FungiDB:PSHT_00135"/>
<feature type="chain" id="PRO_5015422542" evidence="1">
    <location>
        <begin position="17"/>
        <end position="200"/>
    </location>
</feature>
<name>A0A2S4WP37_9BASI</name>
<evidence type="ECO:0000256" key="1">
    <source>
        <dbReference type="SAM" id="SignalP"/>
    </source>
</evidence>
<dbReference type="AlphaFoldDB" id="A0A2S4WP37"/>
<evidence type="ECO:0000313" key="3">
    <source>
        <dbReference type="Proteomes" id="UP000238274"/>
    </source>
</evidence>
<reference evidence="3" key="3">
    <citation type="journal article" date="2018" name="Mol. Plant Microbe Interact.">
        <title>Genome sequence resources for the wheat stripe rust pathogen (Puccinia striiformis f. sp. tritici) and the barley stripe rust pathogen (Puccinia striiformis f. sp. hordei).</title>
        <authorList>
            <person name="Xia C."/>
            <person name="Wang M."/>
            <person name="Yin C."/>
            <person name="Cornejo O.E."/>
            <person name="Hulbert S.H."/>
            <person name="Chen X."/>
        </authorList>
    </citation>
    <scope>NUCLEOTIDE SEQUENCE [LARGE SCALE GENOMIC DNA]</scope>
    <source>
        <strain evidence="3">93TX-2</strain>
    </source>
</reference>
<reference evidence="3" key="2">
    <citation type="journal article" date="2018" name="BMC Genomics">
        <title>Genomic insights into host adaptation between the wheat stripe rust pathogen (Puccinia striiformis f. sp. tritici) and the barley stripe rust pathogen (Puccinia striiformis f. sp. hordei).</title>
        <authorList>
            <person name="Xia C."/>
            <person name="Wang M."/>
            <person name="Yin C."/>
            <person name="Cornejo O.E."/>
            <person name="Hulbert S.H."/>
            <person name="Chen X."/>
        </authorList>
    </citation>
    <scope>NUCLEOTIDE SEQUENCE [LARGE SCALE GENOMIC DNA]</scope>
    <source>
        <strain evidence="3">93TX-2</strain>
    </source>
</reference>
<sequence>MAIVWVWATVRLPAAAQRLIRQAGLEDATRNLSTRRDPTGHRVGCPERIPIFRASCARMLGISEQFPRSLLQHSESCDAAKSIHLFPDPIPSMVATGGTRYTVHLYLTLLSSLSAHPSAARISTTHSSRLGTKLKRDICQAAARSSRSLSQEIPRQRPGLDWDASRKRFLFDGADPARGWVDLLTGNCSLGFIVAGHQRV</sequence>
<organism evidence="2 3">
    <name type="scientific">Puccinia striiformis</name>
    <dbReference type="NCBI Taxonomy" id="27350"/>
    <lineage>
        <taxon>Eukaryota</taxon>
        <taxon>Fungi</taxon>
        <taxon>Dikarya</taxon>
        <taxon>Basidiomycota</taxon>
        <taxon>Pucciniomycotina</taxon>
        <taxon>Pucciniomycetes</taxon>
        <taxon>Pucciniales</taxon>
        <taxon>Pucciniaceae</taxon>
        <taxon>Puccinia</taxon>
    </lineage>
</organism>
<reference evidence="2 3" key="1">
    <citation type="submission" date="2017-12" db="EMBL/GenBank/DDBJ databases">
        <title>Gene loss provides genomic basis for host adaptation in cereal stripe rust fungi.</title>
        <authorList>
            <person name="Xia C."/>
        </authorList>
    </citation>
    <scope>NUCLEOTIDE SEQUENCE [LARGE SCALE GENOMIC DNA]</scope>
    <source>
        <strain evidence="2 3">93TX-2</strain>
    </source>
</reference>
<comment type="caution">
    <text evidence="2">The sequence shown here is derived from an EMBL/GenBank/DDBJ whole genome shotgun (WGS) entry which is preliminary data.</text>
</comment>
<accession>A0A2S4WP37</accession>
<gene>
    <name evidence="2" type="ORF">PSHT_00135</name>
</gene>